<proteinExistence type="predicted"/>
<name>A0A1F5TRR4_9BACT</name>
<sequence>MKKKNEIKHQLYNPSWIVKLAEKQLPEKQEFIQAWFGCSPKFFNFNFDNPYKGIKNIEQIPEKSDIIKILKKCTKVYAYCECGCGDPYFVVSGLKELKEKNFHIILKREDGVSVILDFLKVGKKMIYVEIGKWGEKK</sequence>
<dbReference type="AlphaFoldDB" id="A0A1F5TRR4"/>
<dbReference type="Proteomes" id="UP000177579">
    <property type="component" value="Unassembled WGS sequence"/>
</dbReference>
<organism evidence="1 2">
    <name type="scientific">Candidatus Falkowbacteria bacterium RIFOXYD2_FULL_34_120</name>
    <dbReference type="NCBI Taxonomy" id="1798007"/>
    <lineage>
        <taxon>Bacteria</taxon>
        <taxon>Candidatus Falkowiibacteriota</taxon>
    </lineage>
</organism>
<comment type="caution">
    <text evidence="1">The sequence shown here is derived from an EMBL/GenBank/DDBJ whole genome shotgun (WGS) entry which is preliminary data.</text>
</comment>
<evidence type="ECO:0000313" key="2">
    <source>
        <dbReference type="Proteomes" id="UP000177579"/>
    </source>
</evidence>
<protein>
    <submittedName>
        <fullName evidence="1">Uncharacterized protein</fullName>
    </submittedName>
</protein>
<evidence type="ECO:0000313" key="1">
    <source>
        <dbReference type="EMBL" id="OGF41498.1"/>
    </source>
</evidence>
<reference evidence="1 2" key="1">
    <citation type="journal article" date="2016" name="Nat. Commun.">
        <title>Thousands of microbial genomes shed light on interconnected biogeochemical processes in an aquifer system.</title>
        <authorList>
            <person name="Anantharaman K."/>
            <person name="Brown C.T."/>
            <person name="Hug L.A."/>
            <person name="Sharon I."/>
            <person name="Castelle C.J."/>
            <person name="Probst A.J."/>
            <person name="Thomas B.C."/>
            <person name="Singh A."/>
            <person name="Wilkins M.J."/>
            <person name="Karaoz U."/>
            <person name="Brodie E.L."/>
            <person name="Williams K.H."/>
            <person name="Hubbard S.S."/>
            <person name="Banfield J.F."/>
        </authorList>
    </citation>
    <scope>NUCLEOTIDE SEQUENCE [LARGE SCALE GENOMIC DNA]</scope>
</reference>
<gene>
    <name evidence="1" type="ORF">A2531_02290</name>
</gene>
<accession>A0A1F5TRR4</accession>
<dbReference type="EMBL" id="MFGO01000008">
    <property type="protein sequence ID" value="OGF41498.1"/>
    <property type="molecule type" value="Genomic_DNA"/>
</dbReference>